<protein>
    <submittedName>
        <fullName evidence="2">Uncharacterized protein</fullName>
    </submittedName>
</protein>
<reference evidence="2 3" key="1">
    <citation type="submission" date="2023-02" db="EMBL/GenBank/DDBJ databases">
        <title>LHISI_Scaffold_Assembly.</title>
        <authorList>
            <person name="Stuart O.P."/>
            <person name="Cleave R."/>
            <person name="Magrath M.J.L."/>
            <person name="Mikheyev A.S."/>
        </authorList>
    </citation>
    <scope>NUCLEOTIDE SEQUENCE [LARGE SCALE GENOMIC DNA]</scope>
    <source>
        <strain evidence="2">Daus_M_001</strain>
        <tissue evidence="2">Leg muscle</tissue>
    </source>
</reference>
<keyword evidence="3" id="KW-1185">Reference proteome</keyword>
<dbReference type="Proteomes" id="UP001159363">
    <property type="component" value="Chromosome 4"/>
</dbReference>
<evidence type="ECO:0000256" key="1">
    <source>
        <dbReference type="SAM" id="MobiDB-lite"/>
    </source>
</evidence>
<sequence>MQNKEVEVFEDSCCNTKNIKYDCCDAVEECLDHNMPTSRYDSVENVISADSYVNCGIRRENKQIGGDIEDSWLSDTEVDDSDMDRDDISDSDARSSHSDYFKPSTSNVSNKLITVNHYSYKKTTGHQNTEISDVLETDFYHTNDDECNNTTPLNNAALRKLSFKPPEVDTCDLCDTFQARLKGNTLGKTDKNIITAEYESHLFESKRRYNQKILTGSFQKCLPAPSLTNCLSFYKRMLWTLNYILFDSSDKRVHCMMWDKGKVGRGEYLLKGHTDMEADNIHSLIERKRKKINDMTILTPWDWQQIVRECSSNYHLHNMEQEDLSNSLHFFQEEVRHLFTGKHVLKKRRFFSQLLF</sequence>
<accession>A0ABQ9HJK6</accession>
<evidence type="ECO:0000313" key="2">
    <source>
        <dbReference type="EMBL" id="KAJ8884523.1"/>
    </source>
</evidence>
<proteinExistence type="predicted"/>
<organism evidence="2 3">
    <name type="scientific">Dryococelus australis</name>
    <dbReference type="NCBI Taxonomy" id="614101"/>
    <lineage>
        <taxon>Eukaryota</taxon>
        <taxon>Metazoa</taxon>
        <taxon>Ecdysozoa</taxon>
        <taxon>Arthropoda</taxon>
        <taxon>Hexapoda</taxon>
        <taxon>Insecta</taxon>
        <taxon>Pterygota</taxon>
        <taxon>Neoptera</taxon>
        <taxon>Polyneoptera</taxon>
        <taxon>Phasmatodea</taxon>
        <taxon>Verophasmatodea</taxon>
        <taxon>Anareolatae</taxon>
        <taxon>Phasmatidae</taxon>
        <taxon>Eurycanthinae</taxon>
        <taxon>Dryococelus</taxon>
    </lineage>
</organism>
<dbReference type="EMBL" id="JARBHB010000005">
    <property type="protein sequence ID" value="KAJ8884523.1"/>
    <property type="molecule type" value="Genomic_DNA"/>
</dbReference>
<gene>
    <name evidence="2" type="ORF">PR048_016380</name>
</gene>
<feature type="compositionally biased region" description="Acidic residues" evidence="1">
    <location>
        <begin position="68"/>
        <end position="85"/>
    </location>
</feature>
<name>A0ABQ9HJK6_9NEOP</name>
<evidence type="ECO:0000313" key="3">
    <source>
        <dbReference type="Proteomes" id="UP001159363"/>
    </source>
</evidence>
<comment type="caution">
    <text evidence="2">The sequence shown here is derived from an EMBL/GenBank/DDBJ whole genome shotgun (WGS) entry which is preliminary data.</text>
</comment>
<feature type="compositionally biased region" description="Basic and acidic residues" evidence="1">
    <location>
        <begin position="86"/>
        <end position="100"/>
    </location>
</feature>
<feature type="region of interest" description="Disordered" evidence="1">
    <location>
        <begin position="68"/>
        <end position="103"/>
    </location>
</feature>